<dbReference type="AlphaFoldDB" id="A0A0D2DNU1"/>
<dbReference type="EMBL" id="KN846961">
    <property type="protein sequence ID" value="KIW63922.1"/>
    <property type="molecule type" value="Genomic_DNA"/>
</dbReference>
<dbReference type="STRING" id="5601.A0A0D2DNU1"/>
<sequence>MSTPADILREEAALGRWPRRLLHIDTMTSCEWQPGNRYGSASEPAYAAITYTWGRWKLKNNEMTHVRAIGIKGTPWNIPRVNPTIGFTVKALQTVIERASTFPLSTNSGVPRRVEFVWLDIACIDQRDGSLKAASEMGRQAGIFRGASFVFAWLSTLSIRQLNHIFRARNDFWRPNPEAALDALSKLTSDPWFSSLWTLQEAYLRTDAVFLSRDAQVALDPSGGQVTIDQFHPPCFTLRAAAYFVNELKSTTSEISGFVEKTWSQSTRRAYDQAVALGNKTGLYALSLRNPTATLILAQHRTAERREDKVYGIQQIFNLRLGKTAPGWRGRVYSLEELEDDLAKQLLAHYPVQSQMHVFTKAAAFATAWRLNVSSAFPKMNEPYSPGVASARIADEDRRQVVKPTCKLWTEERGGILWGRFHGKACKFDFWTKVLDEVDDRTMGGYAYVPALTVFLDVTPEFNNCPDHGAPANDLVAQRRLIGWLSKTFPSGRLKVLELGIRDFPSGEGRFDLWGPLSHGLLLVLKQAHNFQYYHRVGFCTWYDGSIGTRMEAVAAKEWKELNGRFG</sequence>
<evidence type="ECO:0000313" key="3">
    <source>
        <dbReference type="Proteomes" id="UP000054266"/>
    </source>
</evidence>
<dbReference type="HOGENOM" id="CLU_025795_0_0_1"/>
<dbReference type="Proteomes" id="UP000054266">
    <property type="component" value="Unassembled WGS sequence"/>
</dbReference>
<dbReference type="PANTHER" id="PTHR24148:SF64">
    <property type="entry name" value="HETEROKARYON INCOMPATIBILITY DOMAIN-CONTAINING PROTEIN"/>
    <property type="match status" value="1"/>
</dbReference>
<dbReference type="PANTHER" id="PTHR24148">
    <property type="entry name" value="ANKYRIN REPEAT DOMAIN-CONTAINING PROTEIN 39 HOMOLOG-RELATED"/>
    <property type="match status" value="1"/>
</dbReference>
<name>A0A0D2DNU1_9EURO</name>
<proteinExistence type="predicted"/>
<organism evidence="2 3">
    <name type="scientific">Phialophora macrospora</name>
    <dbReference type="NCBI Taxonomy" id="1851006"/>
    <lineage>
        <taxon>Eukaryota</taxon>
        <taxon>Fungi</taxon>
        <taxon>Dikarya</taxon>
        <taxon>Ascomycota</taxon>
        <taxon>Pezizomycotina</taxon>
        <taxon>Eurotiomycetes</taxon>
        <taxon>Chaetothyriomycetidae</taxon>
        <taxon>Chaetothyriales</taxon>
        <taxon>Herpotrichiellaceae</taxon>
        <taxon>Phialophora</taxon>
    </lineage>
</organism>
<protein>
    <recommendedName>
        <fullName evidence="1">Heterokaryon incompatibility domain-containing protein</fullName>
    </recommendedName>
</protein>
<dbReference type="InterPro" id="IPR010730">
    <property type="entry name" value="HET"/>
</dbReference>
<dbReference type="Pfam" id="PF06985">
    <property type="entry name" value="HET"/>
    <property type="match status" value="1"/>
</dbReference>
<evidence type="ECO:0000259" key="1">
    <source>
        <dbReference type="Pfam" id="PF06985"/>
    </source>
</evidence>
<reference evidence="2 3" key="1">
    <citation type="submission" date="2015-01" db="EMBL/GenBank/DDBJ databases">
        <title>The Genome Sequence of Capronia semiimmersa CBS27337.</title>
        <authorList>
            <consortium name="The Broad Institute Genomics Platform"/>
            <person name="Cuomo C."/>
            <person name="de Hoog S."/>
            <person name="Gorbushina A."/>
            <person name="Stielow B."/>
            <person name="Teixiera M."/>
            <person name="Abouelleil A."/>
            <person name="Chapman S.B."/>
            <person name="Priest M."/>
            <person name="Young S.K."/>
            <person name="Wortman J."/>
            <person name="Nusbaum C."/>
            <person name="Birren B."/>
        </authorList>
    </citation>
    <scope>NUCLEOTIDE SEQUENCE [LARGE SCALE GENOMIC DNA]</scope>
    <source>
        <strain evidence="2 3">CBS 27337</strain>
    </source>
</reference>
<dbReference type="InterPro" id="IPR052895">
    <property type="entry name" value="HetReg/Transcr_Mod"/>
</dbReference>
<keyword evidence="3" id="KW-1185">Reference proteome</keyword>
<feature type="domain" description="Heterokaryon incompatibility" evidence="1">
    <location>
        <begin position="46"/>
        <end position="201"/>
    </location>
</feature>
<accession>A0A0D2DNU1</accession>
<gene>
    <name evidence="2" type="ORF">PV04_08886</name>
</gene>
<evidence type="ECO:0000313" key="2">
    <source>
        <dbReference type="EMBL" id="KIW63922.1"/>
    </source>
</evidence>